<dbReference type="EMBL" id="CACTIH010000019">
    <property type="protein sequence ID" value="CAA2934796.1"/>
    <property type="molecule type" value="Genomic_DNA"/>
</dbReference>
<proteinExistence type="predicted"/>
<organism evidence="1 2">
    <name type="scientific">Olea europaea subsp. europaea</name>
    <dbReference type="NCBI Taxonomy" id="158383"/>
    <lineage>
        <taxon>Eukaryota</taxon>
        <taxon>Viridiplantae</taxon>
        <taxon>Streptophyta</taxon>
        <taxon>Embryophyta</taxon>
        <taxon>Tracheophyta</taxon>
        <taxon>Spermatophyta</taxon>
        <taxon>Magnoliopsida</taxon>
        <taxon>eudicotyledons</taxon>
        <taxon>Gunneridae</taxon>
        <taxon>Pentapetalae</taxon>
        <taxon>asterids</taxon>
        <taxon>lamiids</taxon>
        <taxon>Lamiales</taxon>
        <taxon>Oleaceae</taxon>
        <taxon>Oleeae</taxon>
        <taxon>Olea</taxon>
    </lineage>
</organism>
<evidence type="ECO:0000313" key="1">
    <source>
        <dbReference type="EMBL" id="CAA2934796.1"/>
    </source>
</evidence>
<dbReference type="Gramene" id="OE9A101983T1">
    <property type="protein sequence ID" value="OE9A101983C1"/>
    <property type="gene ID" value="OE9A101983"/>
</dbReference>
<gene>
    <name evidence="1" type="ORF">OLEA9_A101983</name>
</gene>
<protein>
    <submittedName>
        <fullName evidence="1">Uncharacterized protein</fullName>
    </submittedName>
</protein>
<evidence type="ECO:0000313" key="2">
    <source>
        <dbReference type="Proteomes" id="UP000594638"/>
    </source>
</evidence>
<reference evidence="1 2" key="1">
    <citation type="submission" date="2019-12" db="EMBL/GenBank/DDBJ databases">
        <authorList>
            <person name="Alioto T."/>
            <person name="Alioto T."/>
            <person name="Gomez Garrido J."/>
        </authorList>
    </citation>
    <scope>NUCLEOTIDE SEQUENCE [LARGE SCALE GENOMIC DNA]</scope>
</reference>
<name>A0A8S0PAZ5_OLEEU</name>
<comment type="caution">
    <text evidence="1">The sequence shown here is derived from an EMBL/GenBank/DDBJ whole genome shotgun (WGS) entry which is preliminary data.</text>
</comment>
<dbReference type="Proteomes" id="UP000594638">
    <property type="component" value="Unassembled WGS sequence"/>
</dbReference>
<sequence length="109" mass="12715">MERTVEGKSTTIYTLSDDDSDFIDFENELEDEDDTLYDKNVTEGIEVGFEGQRKFQDKQELDNNTEVDDLEYPSDEELLLISSSDDECVYRFPEFCVETDMNNQHFEVG</sequence>
<accession>A0A8S0PAZ5</accession>
<dbReference type="AlphaFoldDB" id="A0A8S0PAZ5"/>
<keyword evidence="2" id="KW-1185">Reference proteome</keyword>